<evidence type="ECO:0000313" key="4">
    <source>
        <dbReference type="Proteomes" id="UP000325577"/>
    </source>
</evidence>
<dbReference type="Pfam" id="PF13041">
    <property type="entry name" value="PPR_2"/>
    <property type="match status" value="4"/>
</dbReference>
<dbReference type="AlphaFoldDB" id="A0A5J5C1H8"/>
<dbReference type="InterPro" id="IPR002885">
    <property type="entry name" value="PPR_rpt"/>
</dbReference>
<evidence type="ECO:0000256" key="1">
    <source>
        <dbReference type="ARBA" id="ARBA00022737"/>
    </source>
</evidence>
<dbReference type="EMBL" id="CM018032">
    <property type="protein sequence ID" value="KAA8547291.1"/>
    <property type="molecule type" value="Genomic_DNA"/>
</dbReference>
<evidence type="ECO:0000313" key="3">
    <source>
        <dbReference type="EMBL" id="KAA8547291.1"/>
    </source>
</evidence>
<dbReference type="Proteomes" id="UP000325577">
    <property type="component" value="Linkage Group LG1"/>
</dbReference>
<keyword evidence="4" id="KW-1185">Reference proteome</keyword>
<name>A0A5J5C1H8_9ASTE</name>
<dbReference type="NCBIfam" id="TIGR00756">
    <property type="entry name" value="PPR"/>
    <property type="match status" value="5"/>
</dbReference>
<dbReference type="Gene3D" id="1.25.40.10">
    <property type="entry name" value="Tetratricopeptide repeat domain"/>
    <property type="match status" value="5"/>
</dbReference>
<dbReference type="FunFam" id="1.25.40.10:FF:000348">
    <property type="entry name" value="Pentatricopeptide repeat-containing protein chloroplastic"/>
    <property type="match status" value="1"/>
</dbReference>
<accession>A0A5J5C1H8</accession>
<keyword evidence="1" id="KW-0677">Repeat</keyword>
<reference evidence="3 4" key="1">
    <citation type="submission" date="2019-09" db="EMBL/GenBank/DDBJ databases">
        <title>A chromosome-level genome assembly of the Chinese tupelo Nyssa sinensis.</title>
        <authorList>
            <person name="Yang X."/>
            <person name="Kang M."/>
            <person name="Yang Y."/>
            <person name="Xiong H."/>
            <person name="Wang M."/>
            <person name="Zhang Z."/>
            <person name="Wang Z."/>
            <person name="Wu H."/>
            <person name="Ma T."/>
            <person name="Liu J."/>
            <person name="Xi Z."/>
        </authorList>
    </citation>
    <scope>NUCLEOTIDE SEQUENCE [LARGE SCALE GENOMIC DNA]</scope>
    <source>
        <strain evidence="3">J267</strain>
        <tissue evidence="3">Leaf</tissue>
    </source>
</reference>
<dbReference type="InterPro" id="IPR011990">
    <property type="entry name" value="TPR-like_helical_dom_sf"/>
</dbReference>
<sequence length="602" mass="67968">MYNSLIRGYANSDDPFNAICLYRQMFTSGLPPNEFTFPFVLKVCASKLAYSDAVLVHGHAIKLGFESQVCVQNALINVYDVCGLTRCARKVFDDISDKTLVSWNSMIGGYAKMGYWKEAFLLFHAMRELGIEPDEFTFVNLLSVCSQTYDLDLGRFVHLYIEITGVKIDIYVQNALVDMYAKCGHLKTAQAFFDRMLDKNVVSWTSMVSGYAKQGLINSAQKIFDQMPVKNVVSWNSMISCYIQESRCREALDLFCRMCNSKVVPNETTLVCILSACCQLGDLVMGKKTHDYICSNNITPNITLYNALVDMYAKCGPIWTAMDIFLEMPEKNVVSWNVMIGALALHGCGFKAIELFEEMQAGGIWPDEITFTGLLSACSHSGLVDIGQYYFDKMSLIYRVPREIEHYACMVDILGRGGHLEEAIKLIGAMPMKPDVVVWGALLGACRIHGNIEVGRQILKQLLELEPYSGGLYVLISNLYCEARRWEDVKKIRKLMKDHGIKKCCAISFIEIDDHVYEFMADDKRHEITNGIYAMLDQLTDHLKSVGTCGSAEIGKHIIKQLLKLRPFCGGILCLFQEIKVKDGRMKRYEGGDKRREISRGI</sequence>
<dbReference type="OrthoDB" id="185373at2759"/>
<dbReference type="GO" id="GO:0003723">
    <property type="term" value="F:RNA binding"/>
    <property type="evidence" value="ECO:0007669"/>
    <property type="project" value="InterPro"/>
</dbReference>
<feature type="repeat" description="PPR" evidence="2">
    <location>
        <begin position="332"/>
        <end position="366"/>
    </location>
</feature>
<organism evidence="3 4">
    <name type="scientific">Nyssa sinensis</name>
    <dbReference type="NCBI Taxonomy" id="561372"/>
    <lineage>
        <taxon>Eukaryota</taxon>
        <taxon>Viridiplantae</taxon>
        <taxon>Streptophyta</taxon>
        <taxon>Embryophyta</taxon>
        <taxon>Tracheophyta</taxon>
        <taxon>Spermatophyta</taxon>
        <taxon>Magnoliopsida</taxon>
        <taxon>eudicotyledons</taxon>
        <taxon>Gunneridae</taxon>
        <taxon>Pentapetalae</taxon>
        <taxon>asterids</taxon>
        <taxon>Cornales</taxon>
        <taxon>Nyssaceae</taxon>
        <taxon>Nyssa</taxon>
    </lineage>
</organism>
<protein>
    <submittedName>
        <fullName evidence="3">Uncharacterized protein</fullName>
    </submittedName>
</protein>
<dbReference type="InterPro" id="IPR046848">
    <property type="entry name" value="E_motif"/>
</dbReference>
<dbReference type="PROSITE" id="PS51375">
    <property type="entry name" value="PPR"/>
    <property type="match status" value="6"/>
</dbReference>
<dbReference type="Pfam" id="PF12854">
    <property type="entry name" value="PPR_1"/>
    <property type="match status" value="1"/>
</dbReference>
<proteinExistence type="predicted"/>
<dbReference type="PANTHER" id="PTHR47926">
    <property type="entry name" value="PENTATRICOPEPTIDE REPEAT-CONTAINING PROTEIN"/>
    <property type="match status" value="1"/>
</dbReference>
<dbReference type="InterPro" id="IPR046960">
    <property type="entry name" value="PPR_At4g14850-like_plant"/>
</dbReference>
<gene>
    <name evidence="3" type="ORF">F0562_003845</name>
</gene>
<feature type="repeat" description="PPR" evidence="2">
    <location>
        <begin position="231"/>
        <end position="265"/>
    </location>
</feature>
<dbReference type="GO" id="GO:0009451">
    <property type="term" value="P:RNA modification"/>
    <property type="evidence" value="ECO:0007669"/>
    <property type="project" value="InterPro"/>
</dbReference>
<feature type="repeat" description="PPR" evidence="2">
    <location>
        <begin position="1"/>
        <end position="32"/>
    </location>
</feature>
<feature type="repeat" description="PPR" evidence="2">
    <location>
        <begin position="301"/>
        <end position="331"/>
    </location>
</feature>
<feature type="repeat" description="PPR" evidence="2">
    <location>
        <begin position="99"/>
        <end position="133"/>
    </location>
</feature>
<dbReference type="FunFam" id="1.25.40.10:FF:000090">
    <property type="entry name" value="Pentatricopeptide repeat-containing protein, chloroplastic"/>
    <property type="match status" value="1"/>
</dbReference>
<feature type="repeat" description="PPR" evidence="2">
    <location>
        <begin position="169"/>
        <end position="203"/>
    </location>
</feature>
<dbReference type="Pfam" id="PF01535">
    <property type="entry name" value="PPR"/>
    <property type="match status" value="1"/>
</dbReference>
<dbReference type="FunFam" id="1.25.40.10:FF:000427">
    <property type="entry name" value="Pentatricopeptide repeat-containing protein chloroplastic"/>
    <property type="match status" value="1"/>
</dbReference>
<dbReference type="Pfam" id="PF20431">
    <property type="entry name" value="E_motif"/>
    <property type="match status" value="1"/>
</dbReference>
<evidence type="ECO:0000256" key="2">
    <source>
        <dbReference type="PROSITE-ProRule" id="PRU00708"/>
    </source>
</evidence>
<dbReference type="PANTHER" id="PTHR47926:SF528">
    <property type="entry name" value="PENTATRICOPEPTIDE REPEAT-CONTAINING PROTEIN"/>
    <property type="match status" value="1"/>
</dbReference>